<reference evidence="2" key="1">
    <citation type="journal article" date="2020" name="Plant Biotechnol. J.">
        <title>The pomegranate (Punica granatum L.) draft genome dissects genetic divergence between soft- and hard-seeded cultivars.</title>
        <authorList>
            <person name="Luo X."/>
            <person name="Li H."/>
            <person name="Wu Z."/>
            <person name="Yao W."/>
            <person name="Zhao P."/>
            <person name="Cao D."/>
            <person name="Yu H."/>
            <person name="Li K."/>
            <person name="Poudel K."/>
            <person name="Zhao D."/>
            <person name="Zhang F."/>
            <person name="Xia X."/>
            <person name="Chen L."/>
            <person name="Wang Q."/>
            <person name="Jing D."/>
            <person name="Cao S."/>
        </authorList>
    </citation>
    <scope>NUCLEOTIDE SEQUENCE [LARGE SCALE GENOMIC DNA]</scope>
    <source>
        <strain evidence="2">cv. Tunisia</strain>
    </source>
</reference>
<dbReference type="AlphaFoldDB" id="A0A6P8DGT3"/>
<dbReference type="PANTHER" id="PTHR36757">
    <property type="entry name" value="BNAANNG22500D PROTEIN"/>
    <property type="match status" value="1"/>
</dbReference>
<dbReference type="PANTHER" id="PTHR36757:SF1">
    <property type="entry name" value="GENOME ASSEMBLY, CHROMOSOME: A04"/>
    <property type="match status" value="1"/>
</dbReference>
<gene>
    <name evidence="3" type="primary">LOC116207037</name>
</gene>
<reference evidence="3" key="2">
    <citation type="submission" date="2025-08" db="UniProtKB">
        <authorList>
            <consortium name="RefSeq"/>
        </authorList>
    </citation>
    <scope>IDENTIFICATION</scope>
    <source>
        <tissue evidence="3">Leaf</tissue>
    </source>
</reference>
<evidence type="ECO:0000313" key="3">
    <source>
        <dbReference type="RefSeq" id="XP_031395750.1"/>
    </source>
</evidence>
<proteinExistence type="predicted"/>
<feature type="compositionally biased region" description="Polar residues" evidence="1">
    <location>
        <begin position="172"/>
        <end position="182"/>
    </location>
</feature>
<evidence type="ECO:0000313" key="2">
    <source>
        <dbReference type="Proteomes" id="UP000515151"/>
    </source>
</evidence>
<dbReference type="OrthoDB" id="1621429at2759"/>
<keyword evidence="2" id="KW-1185">Reference proteome</keyword>
<accession>A0A6P8DGT3</accession>
<organism evidence="2 3">
    <name type="scientific">Punica granatum</name>
    <name type="common">Pomegranate</name>
    <dbReference type="NCBI Taxonomy" id="22663"/>
    <lineage>
        <taxon>Eukaryota</taxon>
        <taxon>Viridiplantae</taxon>
        <taxon>Streptophyta</taxon>
        <taxon>Embryophyta</taxon>
        <taxon>Tracheophyta</taxon>
        <taxon>Spermatophyta</taxon>
        <taxon>Magnoliopsida</taxon>
        <taxon>eudicotyledons</taxon>
        <taxon>Gunneridae</taxon>
        <taxon>Pentapetalae</taxon>
        <taxon>rosids</taxon>
        <taxon>malvids</taxon>
        <taxon>Myrtales</taxon>
        <taxon>Lythraceae</taxon>
        <taxon>Punica</taxon>
    </lineage>
</organism>
<dbReference type="GeneID" id="116207037"/>
<dbReference type="RefSeq" id="XP_031395750.1">
    <property type="nucleotide sequence ID" value="XM_031539890.1"/>
</dbReference>
<protein>
    <submittedName>
        <fullName evidence="3">Ubiquitin carboxyl-terminal hydrolase 51-like</fullName>
    </submittedName>
</protein>
<feature type="compositionally biased region" description="Gly residues" evidence="1">
    <location>
        <begin position="93"/>
        <end position="105"/>
    </location>
</feature>
<sequence length="288" mass="31178">MEILTESSTISPRISFSHDLTLYDVVPVEQPHFKPDSHSALNPGFEFDLGNPQSFDHESCSVADELFSQGKILPTEIKKKTTTTSSTAPILKRGGGGGGGGGGGEEQVRRVTSLQFSAAGREPSMKQNPKLSGEPEKQQSSNSKSFWRFKRSSSLNCGSGYGRKLCPLPLLSRSNSTGSTEVPLTKEGHPYYQKQQQQLLPSNCSQKHPPPAPPPPPPPPPASKPLQARLSNGYNQSQRPPLRRSGVTSSYNGSTNTMRVNPALNVHSGNLFGLGSIIFNGKDKNRRK</sequence>
<dbReference type="Proteomes" id="UP000515151">
    <property type="component" value="Chromosome 5"/>
</dbReference>
<name>A0A6P8DGT3_PUNGR</name>
<feature type="compositionally biased region" description="Pro residues" evidence="1">
    <location>
        <begin position="208"/>
        <end position="223"/>
    </location>
</feature>
<evidence type="ECO:0000256" key="1">
    <source>
        <dbReference type="SAM" id="MobiDB-lite"/>
    </source>
</evidence>
<feature type="region of interest" description="Disordered" evidence="1">
    <location>
        <begin position="167"/>
        <end position="254"/>
    </location>
</feature>
<feature type="compositionally biased region" description="Polar residues" evidence="1">
    <location>
        <begin position="229"/>
        <end position="239"/>
    </location>
</feature>
<feature type="region of interest" description="Disordered" evidence="1">
    <location>
        <begin position="77"/>
        <end position="147"/>
    </location>
</feature>